<comment type="caution">
    <text evidence="1">The sequence shown here is derived from an EMBL/GenBank/DDBJ whole genome shotgun (WGS) entry which is preliminary data.</text>
</comment>
<accession>A0A8X6LWH3</accession>
<dbReference type="AlphaFoldDB" id="A0A8X6LWH3"/>
<proteinExistence type="predicted"/>
<protein>
    <submittedName>
        <fullName evidence="1">Uncharacterized protein</fullName>
    </submittedName>
</protein>
<reference evidence="1" key="1">
    <citation type="submission" date="2020-07" db="EMBL/GenBank/DDBJ databases">
        <title>Multicomponent nature underlies the extraordinary mechanical properties of spider dragline silk.</title>
        <authorList>
            <person name="Kono N."/>
            <person name="Nakamura H."/>
            <person name="Mori M."/>
            <person name="Yoshida Y."/>
            <person name="Ohtoshi R."/>
            <person name="Malay A.D."/>
            <person name="Moran D.A.P."/>
            <person name="Tomita M."/>
            <person name="Numata K."/>
            <person name="Arakawa K."/>
        </authorList>
    </citation>
    <scope>NUCLEOTIDE SEQUENCE</scope>
</reference>
<dbReference type="EMBL" id="BMAO01028175">
    <property type="protein sequence ID" value="GFR22554.1"/>
    <property type="molecule type" value="Genomic_DNA"/>
</dbReference>
<dbReference type="Proteomes" id="UP000887116">
    <property type="component" value="Unassembled WGS sequence"/>
</dbReference>
<dbReference type="OrthoDB" id="6429068at2759"/>
<evidence type="ECO:0000313" key="2">
    <source>
        <dbReference type="Proteomes" id="UP000887116"/>
    </source>
</evidence>
<gene>
    <name evidence="1" type="ORF">TNCT_203781</name>
</gene>
<organism evidence="1 2">
    <name type="scientific">Trichonephila clavata</name>
    <name type="common">Joro spider</name>
    <name type="synonym">Nephila clavata</name>
    <dbReference type="NCBI Taxonomy" id="2740835"/>
    <lineage>
        <taxon>Eukaryota</taxon>
        <taxon>Metazoa</taxon>
        <taxon>Ecdysozoa</taxon>
        <taxon>Arthropoda</taxon>
        <taxon>Chelicerata</taxon>
        <taxon>Arachnida</taxon>
        <taxon>Araneae</taxon>
        <taxon>Araneomorphae</taxon>
        <taxon>Entelegynae</taxon>
        <taxon>Araneoidea</taxon>
        <taxon>Nephilidae</taxon>
        <taxon>Trichonephila</taxon>
    </lineage>
</organism>
<evidence type="ECO:0000313" key="1">
    <source>
        <dbReference type="EMBL" id="GFR22554.1"/>
    </source>
</evidence>
<sequence>VTPHVAAAEEIAMDKLSSLTAENIIAVLEGQKPFTPVF</sequence>
<name>A0A8X6LWH3_TRICU</name>
<keyword evidence="2" id="KW-1185">Reference proteome</keyword>
<feature type="non-terminal residue" evidence="1">
    <location>
        <position position="1"/>
    </location>
</feature>